<comment type="caution">
    <text evidence="1">The sequence shown here is derived from an EMBL/GenBank/DDBJ whole genome shotgun (WGS) entry which is preliminary data.</text>
</comment>
<proteinExistence type="predicted"/>
<dbReference type="Proteomes" id="UP001162992">
    <property type="component" value="Chromosome 22"/>
</dbReference>
<sequence>MSQKDRVDFVSFHIGHILLLRKVHPCYLDQIMVSVLETALLMGMLKLNKVMCCLLPFSIVVFVGEDCEGHSYQQMRLSWIANLHTSTSIVKSSLNCYFSL</sequence>
<organism evidence="1 2">
    <name type="scientific">Diphasiastrum complanatum</name>
    <name type="common">Issler's clubmoss</name>
    <name type="synonym">Lycopodium complanatum</name>
    <dbReference type="NCBI Taxonomy" id="34168"/>
    <lineage>
        <taxon>Eukaryota</taxon>
        <taxon>Viridiplantae</taxon>
        <taxon>Streptophyta</taxon>
        <taxon>Embryophyta</taxon>
        <taxon>Tracheophyta</taxon>
        <taxon>Lycopodiopsida</taxon>
        <taxon>Lycopodiales</taxon>
        <taxon>Lycopodiaceae</taxon>
        <taxon>Lycopodioideae</taxon>
        <taxon>Diphasiastrum</taxon>
    </lineage>
</organism>
<evidence type="ECO:0000313" key="1">
    <source>
        <dbReference type="EMBL" id="KAJ7515285.1"/>
    </source>
</evidence>
<accession>A0ACC2ACS7</accession>
<keyword evidence="2" id="KW-1185">Reference proteome</keyword>
<name>A0ACC2ACS7_DIPCM</name>
<dbReference type="EMBL" id="CM055113">
    <property type="protein sequence ID" value="KAJ7515285.1"/>
    <property type="molecule type" value="Genomic_DNA"/>
</dbReference>
<evidence type="ECO:0000313" key="2">
    <source>
        <dbReference type="Proteomes" id="UP001162992"/>
    </source>
</evidence>
<protein>
    <submittedName>
        <fullName evidence="1">Uncharacterized protein</fullName>
    </submittedName>
</protein>
<reference evidence="2" key="1">
    <citation type="journal article" date="2024" name="Proc. Natl. Acad. Sci. U.S.A.">
        <title>Extraordinary preservation of gene collinearity over three hundred million years revealed in homosporous lycophytes.</title>
        <authorList>
            <person name="Li C."/>
            <person name="Wickell D."/>
            <person name="Kuo L.Y."/>
            <person name="Chen X."/>
            <person name="Nie B."/>
            <person name="Liao X."/>
            <person name="Peng D."/>
            <person name="Ji J."/>
            <person name="Jenkins J."/>
            <person name="Williams M."/>
            <person name="Shu S."/>
            <person name="Plott C."/>
            <person name="Barry K."/>
            <person name="Rajasekar S."/>
            <person name="Grimwood J."/>
            <person name="Han X."/>
            <person name="Sun S."/>
            <person name="Hou Z."/>
            <person name="He W."/>
            <person name="Dai G."/>
            <person name="Sun C."/>
            <person name="Schmutz J."/>
            <person name="Leebens-Mack J.H."/>
            <person name="Li F.W."/>
            <person name="Wang L."/>
        </authorList>
    </citation>
    <scope>NUCLEOTIDE SEQUENCE [LARGE SCALE GENOMIC DNA]</scope>
    <source>
        <strain evidence="2">cv. PW_Plant_1</strain>
    </source>
</reference>
<gene>
    <name evidence="1" type="ORF">O6H91_22G009300</name>
</gene>